<dbReference type="GO" id="GO:0000287">
    <property type="term" value="F:magnesium ion binding"/>
    <property type="evidence" value="ECO:0007669"/>
    <property type="project" value="TreeGrafter"/>
</dbReference>
<evidence type="ECO:0000313" key="5">
    <source>
        <dbReference type="Proteomes" id="UP000009102"/>
    </source>
</evidence>
<keyword evidence="5" id="KW-1185">Reference proteome</keyword>
<evidence type="ECO:0000256" key="2">
    <source>
        <dbReference type="ARBA" id="ARBA00049402"/>
    </source>
</evidence>
<keyword evidence="4" id="KW-0328">Glycosyltransferase</keyword>
<dbReference type="eggNOG" id="COG0634">
    <property type="taxonomic scope" value="Bacteria"/>
</dbReference>
<dbReference type="GO" id="GO:0004422">
    <property type="term" value="F:hypoxanthine phosphoribosyltransferase activity"/>
    <property type="evidence" value="ECO:0007669"/>
    <property type="project" value="TreeGrafter"/>
</dbReference>
<accession>D0L0K8</accession>
<dbReference type="EMBL" id="CP001801">
    <property type="protein sequence ID" value="ACX96231.1"/>
    <property type="molecule type" value="Genomic_DNA"/>
</dbReference>
<proteinExistence type="predicted"/>
<keyword evidence="4" id="KW-0808">Transferase</keyword>
<dbReference type="PANTHER" id="PTHR43340:SF1">
    <property type="entry name" value="HYPOXANTHINE PHOSPHORIBOSYLTRANSFERASE"/>
    <property type="match status" value="1"/>
</dbReference>
<evidence type="ECO:0000256" key="1">
    <source>
        <dbReference type="ARBA" id="ARBA00048811"/>
    </source>
</evidence>
<dbReference type="InterPro" id="IPR050408">
    <property type="entry name" value="HGPRT"/>
</dbReference>
<dbReference type="AlphaFoldDB" id="D0L0K8"/>
<dbReference type="GO" id="GO:0046100">
    <property type="term" value="P:hypoxanthine metabolic process"/>
    <property type="evidence" value="ECO:0007669"/>
    <property type="project" value="TreeGrafter"/>
</dbReference>
<name>D0L0K8_HALNC</name>
<dbReference type="Pfam" id="PF00156">
    <property type="entry name" value="Pribosyltran"/>
    <property type="match status" value="1"/>
</dbReference>
<dbReference type="Proteomes" id="UP000009102">
    <property type="component" value="Chromosome"/>
</dbReference>
<comment type="catalytic activity">
    <reaction evidence="2">
        <text>IMP + diphosphate = hypoxanthine + 5-phospho-alpha-D-ribose 1-diphosphate</text>
        <dbReference type="Rhea" id="RHEA:17973"/>
        <dbReference type="ChEBI" id="CHEBI:17368"/>
        <dbReference type="ChEBI" id="CHEBI:33019"/>
        <dbReference type="ChEBI" id="CHEBI:58017"/>
        <dbReference type="ChEBI" id="CHEBI:58053"/>
        <dbReference type="EC" id="2.4.2.8"/>
    </reaction>
    <physiologicalReaction direction="right-to-left" evidence="2">
        <dbReference type="Rhea" id="RHEA:17975"/>
    </physiologicalReaction>
</comment>
<dbReference type="CDD" id="cd06223">
    <property type="entry name" value="PRTases_typeI"/>
    <property type="match status" value="1"/>
</dbReference>
<dbReference type="GO" id="GO:0032263">
    <property type="term" value="P:GMP salvage"/>
    <property type="evidence" value="ECO:0007669"/>
    <property type="project" value="TreeGrafter"/>
</dbReference>
<dbReference type="PANTHER" id="PTHR43340">
    <property type="entry name" value="HYPOXANTHINE-GUANINE PHOSPHORIBOSYLTRANSFERASE"/>
    <property type="match status" value="1"/>
</dbReference>
<dbReference type="SUPFAM" id="SSF53271">
    <property type="entry name" value="PRTase-like"/>
    <property type="match status" value="1"/>
</dbReference>
<dbReference type="STRING" id="555778.Hneap_1397"/>
<sequence>MTQELSLVSAARTRAAELNELFATCDCLVDAETMQAVYARLADQITHVLHDRLPVVLAVMNGGLIPAGALLSRLNFPLEIGYVHATRYRGETQGGALQWLALPQIPLAEREVLIIDDVFDEGVTLKSIAASCCDAGATRVWVAVATNKVHDHKVSDFLPDFVGIDVPDRFILGEGLDYNGFFRNVQGIYALPQEN</sequence>
<dbReference type="GO" id="GO:0006178">
    <property type="term" value="P:guanine salvage"/>
    <property type="evidence" value="ECO:0007669"/>
    <property type="project" value="TreeGrafter"/>
</dbReference>
<evidence type="ECO:0000313" key="4">
    <source>
        <dbReference type="EMBL" id="ACX96231.1"/>
    </source>
</evidence>
<reference evidence="4 5" key="1">
    <citation type="submission" date="2009-10" db="EMBL/GenBank/DDBJ databases">
        <title>Complete sequence of Halothiobacillus neapolitanus c2.</title>
        <authorList>
            <consortium name="US DOE Joint Genome Institute"/>
            <person name="Lucas S."/>
            <person name="Copeland A."/>
            <person name="Lapidus A."/>
            <person name="Glavina del Rio T."/>
            <person name="Tice H."/>
            <person name="Bruce D."/>
            <person name="Goodwin L."/>
            <person name="Pitluck S."/>
            <person name="Davenport K."/>
            <person name="Brettin T."/>
            <person name="Detter J.C."/>
            <person name="Han C."/>
            <person name="Tapia R."/>
            <person name="Larimer F."/>
            <person name="Land M."/>
            <person name="Hauser L."/>
            <person name="Kyrpides N."/>
            <person name="Mikhailova N."/>
            <person name="Kerfeld C."/>
            <person name="Cannon G."/>
            <person name="Heinhort S."/>
        </authorList>
    </citation>
    <scope>NUCLEOTIDE SEQUENCE [LARGE SCALE GENOMIC DNA]</scope>
    <source>
        <strain evidence="5">ATCC 23641 / c2</strain>
    </source>
</reference>
<gene>
    <name evidence="4" type="ordered locus">Hneap_1397</name>
</gene>
<dbReference type="GO" id="GO:0005829">
    <property type="term" value="C:cytosol"/>
    <property type="evidence" value="ECO:0007669"/>
    <property type="project" value="TreeGrafter"/>
</dbReference>
<dbReference type="GO" id="GO:0032264">
    <property type="term" value="P:IMP salvage"/>
    <property type="evidence" value="ECO:0007669"/>
    <property type="project" value="TreeGrafter"/>
</dbReference>
<dbReference type="InterPro" id="IPR000836">
    <property type="entry name" value="PRTase_dom"/>
</dbReference>
<dbReference type="KEGG" id="hna:Hneap_1397"/>
<dbReference type="RefSeq" id="WP_012824265.1">
    <property type="nucleotide sequence ID" value="NC_013422.1"/>
</dbReference>
<dbReference type="OrthoDB" id="9802824at2"/>
<dbReference type="NCBIfam" id="NF006605">
    <property type="entry name" value="PRK09162.1"/>
    <property type="match status" value="1"/>
</dbReference>
<feature type="domain" description="Phosphoribosyltransferase" evidence="3">
    <location>
        <begin position="33"/>
        <end position="177"/>
    </location>
</feature>
<evidence type="ECO:0000259" key="3">
    <source>
        <dbReference type="Pfam" id="PF00156"/>
    </source>
</evidence>
<dbReference type="HOGENOM" id="CLU_073615_2_0_6"/>
<comment type="catalytic activity">
    <reaction evidence="1">
        <text>GMP + diphosphate = guanine + 5-phospho-alpha-D-ribose 1-diphosphate</text>
        <dbReference type="Rhea" id="RHEA:25424"/>
        <dbReference type="ChEBI" id="CHEBI:16235"/>
        <dbReference type="ChEBI" id="CHEBI:33019"/>
        <dbReference type="ChEBI" id="CHEBI:58017"/>
        <dbReference type="ChEBI" id="CHEBI:58115"/>
        <dbReference type="EC" id="2.4.2.8"/>
    </reaction>
    <physiologicalReaction direction="right-to-left" evidence="1">
        <dbReference type="Rhea" id="RHEA:25426"/>
    </physiologicalReaction>
</comment>
<dbReference type="Gene3D" id="3.40.50.2020">
    <property type="match status" value="1"/>
</dbReference>
<dbReference type="InterPro" id="IPR029057">
    <property type="entry name" value="PRTase-like"/>
</dbReference>
<organism evidence="4 5">
    <name type="scientific">Halothiobacillus neapolitanus (strain ATCC 23641 / DSM 15147 / CIP 104769 / NCIMB 8539 / c2)</name>
    <name type="common">Thiobacillus neapolitanus</name>
    <dbReference type="NCBI Taxonomy" id="555778"/>
    <lineage>
        <taxon>Bacteria</taxon>
        <taxon>Pseudomonadati</taxon>
        <taxon>Pseudomonadota</taxon>
        <taxon>Gammaproteobacteria</taxon>
        <taxon>Chromatiales</taxon>
        <taxon>Halothiobacillaceae</taxon>
        <taxon>Halothiobacillus</taxon>
    </lineage>
</organism>
<protein>
    <submittedName>
        <fullName evidence="4">Phosphoribosyltransferase</fullName>
    </submittedName>
</protein>